<dbReference type="PANTHER" id="PTHR42944">
    <property type="entry name" value="ADENINE DNA GLYCOSYLASE"/>
    <property type="match status" value="1"/>
</dbReference>
<evidence type="ECO:0000256" key="12">
    <source>
        <dbReference type="ARBA" id="ARBA00023295"/>
    </source>
</evidence>
<keyword evidence="6" id="KW-0479">Metal-binding</keyword>
<comment type="catalytic activity">
    <reaction evidence="1 13">
        <text>Hydrolyzes free adenine bases from 7,8-dihydro-8-oxoguanine:adenine mismatched double-stranded DNA, leaving an apurinic site.</text>
        <dbReference type="EC" id="3.2.2.31"/>
    </reaction>
</comment>
<evidence type="ECO:0000313" key="15">
    <source>
        <dbReference type="EMBL" id="MBM7634823.1"/>
    </source>
</evidence>
<keyword evidence="16" id="KW-1185">Reference proteome</keyword>
<keyword evidence="7 13" id="KW-0227">DNA damage</keyword>
<gene>
    <name evidence="15" type="ORF">JOD17_003949</name>
</gene>
<dbReference type="InterPro" id="IPR029119">
    <property type="entry name" value="MutY_C"/>
</dbReference>
<dbReference type="InterPro" id="IPR015797">
    <property type="entry name" value="NUDIX_hydrolase-like_dom_sf"/>
</dbReference>
<dbReference type="Gene3D" id="3.90.79.10">
    <property type="entry name" value="Nucleoside Triphosphate Pyrophosphohydrolase"/>
    <property type="match status" value="1"/>
</dbReference>
<dbReference type="InterPro" id="IPR011257">
    <property type="entry name" value="DNA_glycosylase"/>
</dbReference>
<evidence type="ECO:0000256" key="1">
    <source>
        <dbReference type="ARBA" id="ARBA00000843"/>
    </source>
</evidence>
<dbReference type="Gene3D" id="1.10.1670.10">
    <property type="entry name" value="Helix-hairpin-Helix base-excision DNA repair enzymes (C-terminal)"/>
    <property type="match status" value="1"/>
</dbReference>
<dbReference type="SUPFAM" id="SSF48150">
    <property type="entry name" value="DNA-glycosylase"/>
    <property type="match status" value="1"/>
</dbReference>
<dbReference type="CDD" id="cd00056">
    <property type="entry name" value="ENDO3c"/>
    <property type="match status" value="1"/>
</dbReference>
<dbReference type="Pfam" id="PF10576">
    <property type="entry name" value="EndIII_4Fe-2S"/>
    <property type="match status" value="1"/>
</dbReference>
<name>A0ABS2PHA4_9BACL</name>
<keyword evidence="9 13" id="KW-0408">Iron</keyword>
<comment type="similarity">
    <text evidence="2 13">Belongs to the Nth/MutY family.</text>
</comment>
<keyword evidence="5" id="KW-0004">4Fe-4S</keyword>
<dbReference type="SUPFAM" id="SSF55811">
    <property type="entry name" value="Nudix"/>
    <property type="match status" value="1"/>
</dbReference>
<organism evidence="15 16">
    <name type="scientific">Geomicrobium sediminis</name>
    <dbReference type="NCBI Taxonomy" id="1347788"/>
    <lineage>
        <taxon>Bacteria</taxon>
        <taxon>Bacillati</taxon>
        <taxon>Bacillota</taxon>
        <taxon>Bacilli</taxon>
        <taxon>Bacillales</taxon>
        <taxon>Geomicrobium</taxon>
    </lineage>
</organism>
<dbReference type="Gene3D" id="1.10.340.30">
    <property type="entry name" value="Hypothetical protein, domain 2"/>
    <property type="match status" value="1"/>
</dbReference>
<evidence type="ECO:0000256" key="8">
    <source>
        <dbReference type="ARBA" id="ARBA00022801"/>
    </source>
</evidence>
<dbReference type="InterPro" id="IPR005760">
    <property type="entry name" value="A/G_AdeGlyc_MutY"/>
</dbReference>
<evidence type="ECO:0000256" key="9">
    <source>
        <dbReference type="ARBA" id="ARBA00023004"/>
    </source>
</evidence>
<dbReference type="InterPro" id="IPR003651">
    <property type="entry name" value="Endonuclease3_FeS-loop_motif"/>
</dbReference>
<evidence type="ECO:0000256" key="11">
    <source>
        <dbReference type="ARBA" id="ARBA00023204"/>
    </source>
</evidence>
<dbReference type="EC" id="3.2.2.31" evidence="3 13"/>
<dbReference type="CDD" id="cd03431">
    <property type="entry name" value="NUDIX_DNA_Glycosylase_C-MutY"/>
    <property type="match status" value="1"/>
</dbReference>
<evidence type="ECO:0000256" key="2">
    <source>
        <dbReference type="ARBA" id="ARBA00008343"/>
    </source>
</evidence>
<dbReference type="Pfam" id="PF00730">
    <property type="entry name" value="HhH-GPD"/>
    <property type="match status" value="1"/>
</dbReference>
<comment type="function">
    <text evidence="13">Adenine glycosylase active on G-A mispairs.</text>
</comment>
<protein>
    <recommendedName>
        <fullName evidence="4 13">Adenine DNA glycosylase</fullName>
        <ecNumber evidence="3 13">3.2.2.31</ecNumber>
    </recommendedName>
</protein>
<dbReference type="NCBIfam" id="TIGR01084">
    <property type="entry name" value="mutY"/>
    <property type="match status" value="1"/>
</dbReference>
<evidence type="ECO:0000256" key="7">
    <source>
        <dbReference type="ARBA" id="ARBA00022763"/>
    </source>
</evidence>
<keyword evidence="10" id="KW-0411">Iron-sulfur</keyword>
<dbReference type="GO" id="GO:0016798">
    <property type="term" value="F:hydrolase activity, acting on glycosyl bonds"/>
    <property type="evidence" value="ECO:0007669"/>
    <property type="project" value="UniProtKB-KW"/>
</dbReference>
<proteinExistence type="inferred from homology"/>
<comment type="caution">
    <text evidence="15">The sequence shown here is derived from an EMBL/GenBank/DDBJ whole genome shotgun (WGS) entry which is preliminary data.</text>
</comment>
<dbReference type="EMBL" id="JAFBEC010000017">
    <property type="protein sequence ID" value="MBM7634823.1"/>
    <property type="molecule type" value="Genomic_DNA"/>
</dbReference>
<evidence type="ECO:0000256" key="6">
    <source>
        <dbReference type="ARBA" id="ARBA00022723"/>
    </source>
</evidence>
<evidence type="ECO:0000259" key="14">
    <source>
        <dbReference type="SMART" id="SM00478"/>
    </source>
</evidence>
<keyword evidence="12 13" id="KW-0326">Glycosidase</keyword>
<sequence>MSLFAYQFTQDLVDWYESEQRDLPWRRSRDPYRIWISEVMLQQTRVDTVIPYYENFLKKFPTLPALANAHEDEVLKAWEGLGYYSRARNLHGAVKEIAASYDGVVPNDPDKFRELKGVGPYTGGAVMSIAYDFKEPAVDGNVMRVLSRVLYITEDISKQKTRKQFEEHVREYLEMTEPSKFNQALMELGALICKPKKPDCEQCPVSKLCVAREKGVVEQLPIKAKKAKPKDQQVSCAVIVDENERVLIEQRPKEGLLAGLWQFPAVLGHEDDLSSVLHDQYKLDISLQKESDVFKHVFSHLKWEVSIYTGTIATEEDHQGVWVNKQEFQTYSFPVVYQKIAKHYLGW</sequence>
<reference evidence="15 16" key="1">
    <citation type="submission" date="2021-01" db="EMBL/GenBank/DDBJ databases">
        <title>Genomic Encyclopedia of Type Strains, Phase IV (KMG-IV): sequencing the most valuable type-strain genomes for metagenomic binning, comparative biology and taxonomic classification.</title>
        <authorList>
            <person name="Goeker M."/>
        </authorList>
    </citation>
    <scope>NUCLEOTIDE SEQUENCE [LARGE SCALE GENOMIC DNA]</scope>
    <source>
        <strain evidence="15 16">DSM 25540</strain>
    </source>
</reference>
<evidence type="ECO:0000256" key="5">
    <source>
        <dbReference type="ARBA" id="ARBA00022485"/>
    </source>
</evidence>
<dbReference type="Proteomes" id="UP000741863">
    <property type="component" value="Unassembled WGS sequence"/>
</dbReference>
<feature type="domain" description="HhH-GPD" evidence="14">
    <location>
        <begin position="40"/>
        <end position="191"/>
    </location>
</feature>
<evidence type="ECO:0000256" key="10">
    <source>
        <dbReference type="ARBA" id="ARBA00023014"/>
    </source>
</evidence>
<evidence type="ECO:0000256" key="13">
    <source>
        <dbReference type="RuleBase" id="RU365096"/>
    </source>
</evidence>
<dbReference type="PANTHER" id="PTHR42944:SF1">
    <property type="entry name" value="ADENINE DNA GLYCOSYLASE"/>
    <property type="match status" value="1"/>
</dbReference>
<dbReference type="RefSeq" id="WP_204699581.1">
    <property type="nucleotide sequence ID" value="NZ_JAFBEC010000017.1"/>
</dbReference>
<accession>A0ABS2PHA4</accession>
<dbReference type="SMART" id="SM00525">
    <property type="entry name" value="FES"/>
    <property type="match status" value="1"/>
</dbReference>
<evidence type="ECO:0000256" key="4">
    <source>
        <dbReference type="ARBA" id="ARBA00022023"/>
    </source>
</evidence>
<dbReference type="InterPro" id="IPR044298">
    <property type="entry name" value="MIG/MutY"/>
</dbReference>
<keyword evidence="11" id="KW-0234">DNA repair</keyword>
<dbReference type="SMART" id="SM00478">
    <property type="entry name" value="ENDO3c"/>
    <property type="match status" value="1"/>
</dbReference>
<evidence type="ECO:0000256" key="3">
    <source>
        <dbReference type="ARBA" id="ARBA00012045"/>
    </source>
</evidence>
<evidence type="ECO:0000313" key="16">
    <source>
        <dbReference type="Proteomes" id="UP000741863"/>
    </source>
</evidence>
<dbReference type="Pfam" id="PF14815">
    <property type="entry name" value="NUDIX_4"/>
    <property type="match status" value="1"/>
</dbReference>
<comment type="cofactor">
    <cofactor evidence="13">
        <name>[4Fe-4S] cluster</name>
        <dbReference type="ChEBI" id="CHEBI:49883"/>
    </cofactor>
    <text evidence="13">Binds 1 [4Fe-4S] cluster.</text>
</comment>
<dbReference type="InterPro" id="IPR023170">
    <property type="entry name" value="HhH_base_excis_C"/>
</dbReference>
<keyword evidence="8 15" id="KW-0378">Hydrolase</keyword>
<dbReference type="InterPro" id="IPR003265">
    <property type="entry name" value="HhH-GPD_domain"/>
</dbReference>